<dbReference type="AlphaFoldDB" id="A0A7W6CL17"/>
<sequence length="42" mass="4916">MRPFKTGAQELTRHFIDLSITLCNDVITDPPFLKPEITYQQH</sequence>
<evidence type="ECO:0000313" key="2">
    <source>
        <dbReference type="Proteomes" id="UP000548867"/>
    </source>
</evidence>
<name>A0A7W6CL17_9SPHN</name>
<proteinExistence type="predicted"/>
<gene>
    <name evidence="1" type="ORF">GGR38_004697</name>
</gene>
<accession>A0A7W6CL17</accession>
<protein>
    <submittedName>
        <fullName evidence="1">Uncharacterized protein</fullName>
    </submittedName>
</protein>
<reference evidence="1 2" key="1">
    <citation type="submission" date="2020-08" db="EMBL/GenBank/DDBJ databases">
        <title>Genomic Encyclopedia of Type Strains, Phase IV (KMG-IV): sequencing the most valuable type-strain genomes for metagenomic binning, comparative biology and taxonomic classification.</title>
        <authorList>
            <person name="Goeker M."/>
        </authorList>
    </citation>
    <scope>NUCLEOTIDE SEQUENCE [LARGE SCALE GENOMIC DNA]</scope>
    <source>
        <strain evidence="1 2">DSM 27057</strain>
    </source>
</reference>
<evidence type="ECO:0000313" key="1">
    <source>
        <dbReference type="EMBL" id="MBB3957722.1"/>
    </source>
</evidence>
<comment type="caution">
    <text evidence="1">The sequence shown here is derived from an EMBL/GenBank/DDBJ whole genome shotgun (WGS) entry which is preliminary data.</text>
</comment>
<dbReference type="EMBL" id="JACIDX010000032">
    <property type="protein sequence ID" value="MBB3957722.1"/>
    <property type="molecule type" value="Genomic_DNA"/>
</dbReference>
<keyword evidence="2" id="KW-1185">Reference proteome</keyword>
<dbReference type="Proteomes" id="UP000548867">
    <property type="component" value="Unassembled WGS sequence"/>
</dbReference>
<feature type="non-terminal residue" evidence="1">
    <location>
        <position position="42"/>
    </location>
</feature>
<organism evidence="1 2">
    <name type="scientific">Novosphingobium sediminicola</name>
    <dbReference type="NCBI Taxonomy" id="563162"/>
    <lineage>
        <taxon>Bacteria</taxon>
        <taxon>Pseudomonadati</taxon>
        <taxon>Pseudomonadota</taxon>
        <taxon>Alphaproteobacteria</taxon>
        <taxon>Sphingomonadales</taxon>
        <taxon>Sphingomonadaceae</taxon>
        <taxon>Novosphingobium</taxon>
    </lineage>
</organism>